<feature type="region of interest" description="Disordered" evidence="1">
    <location>
        <begin position="288"/>
        <end position="351"/>
    </location>
</feature>
<reference evidence="2 3" key="1">
    <citation type="journal article" date="2009" name="Science">
        <title>Green evolution and dynamic adaptations revealed by genomes of the marine picoeukaryotes Micromonas.</title>
        <authorList>
            <person name="Worden A.Z."/>
            <person name="Lee J.H."/>
            <person name="Mock T."/>
            <person name="Rouze P."/>
            <person name="Simmons M.P."/>
            <person name="Aerts A.L."/>
            <person name="Allen A.E."/>
            <person name="Cuvelier M.L."/>
            <person name="Derelle E."/>
            <person name="Everett M.V."/>
            <person name="Foulon E."/>
            <person name="Grimwood J."/>
            <person name="Gundlach H."/>
            <person name="Henrissat B."/>
            <person name="Napoli C."/>
            <person name="McDonald S.M."/>
            <person name="Parker M.S."/>
            <person name="Rombauts S."/>
            <person name="Salamov A."/>
            <person name="Von Dassow P."/>
            <person name="Badger J.H."/>
            <person name="Coutinho P.M."/>
            <person name="Demir E."/>
            <person name="Dubchak I."/>
            <person name="Gentemann C."/>
            <person name="Eikrem W."/>
            <person name="Gready J.E."/>
            <person name="John U."/>
            <person name="Lanier W."/>
            <person name="Lindquist E.A."/>
            <person name="Lucas S."/>
            <person name="Mayer K.F."/>
            <person name="Moreau H."/>
            <person name="Not F."/>
            <person name="Otillar R."/>
            <person name="Panaud O."/>
            <person name="Pangilinan J."/>
            <person name="Paulsen I."/>
            <person name="Piegu B."/>
            <person name="Poliakov A."/>
            <person name="Robbens S."/>
            <person name="Schmutz J."/>
            <person name="Toulza E."/>
            <person name="Wyss T."/>
            <person name="Zelensky A."/>
            <person name="Zhou K."/>
            <person name="Armbrust E.V."/>
            <person name="Bhattacharya D."/>
            <person name="Goodenough U.W."/>
            <person name="Van de Peer Y."/>
            <person name="Grigoriev I.V."/>
        </authorList>
    </citation>
    <scope>NUCLEOTIDE SEQUENCE [LARGE SCALE GENOMIC DNA]</scope>
    <source>
        <strain evidence="2 3">CCMP1545</strain>
    </source>
</reference>
<keyword evidence="3" id="KW-1185">Reference proteome</keyword>
<dbReference type="GeneID" id="9680337"/>
<gene>
    <name evidence="2" type="ORF">MICPUCDRAFT_61588</name>
</gene>
<feature type="region of interest" description="Disordered" evidence="1">
    <location>
        <begin position="191"/>
        <end position="225"/>
    </location>
</feature>
<sequence>MNFVTALFCPPPSSVPAPPTATLSPPPFPPTPGILGSFSPLPFFFSAGAATALLTRTPSSAAAASAAPDAAAAARGDAASSSAPIPIAARSRSSAIWNALSFAAAIRAAFFSSAAVIFFSPGEAPAPRFPFFDLPFFFDAATSSSSSSSSKSSRSSKAAASADADFFPFCSDFARSALILRISASFFSRASSSSGDASARSIPRSVAPPLVPRRPPRLATAADDVPAPPRAVSSLIVVPACATPAPANIVAAVTTAACPARPRRLQFIVDALPALPFAPADRIVARARRRSASSRRDASSTSASSASSSRGAVAAATTRPRARLRAPHADAPRRSGRTAAPISPAAAPPPRATRVGAVVDAIAEAPSIAPTRRARYATRAPTRARRSSPLASERASLASRVASRVGGDLTNPANRGFRSVGASIGDRRANPAARERARASTRDAPEGCQTRPARSRRTKCARAEIRFARACSRPSLCARSRRQRRATANCTF</sequence>
<feature type="compositionally biased region" description="Basic residues" evidence="1">
    <location>
        <begin position="373"/>
        <end position="386"/>
    </location>
</feature>
<dbReference type="AlphaFoldDB" id="C1MIB7"/>
<evidence type="ECO:0000256" key="1">
    <source>
        <dbReference type="SAM" id="MobiDB-lite"/>
    </source>
</evidence>
<protein>
    <submittedName>
        <fullName evidence="2">Predicted protein</fullName>
    </submittedName>
</protein>
<name>C1MIB7_MICPC</name>
<feature type="compositionally biased region" description="Low complexity" evidence="1">
    <location>
        <begin position="299"/>
        <end position="319"/>
    </location>
</feature>
<evidence type="ECO:0000313" key="2">
    <source>
        <dbReference type="EMBL" id="EEH60352.1"/>
    </source>
</evidence>
<feature type="compositionally biased region" description="Basic and acidic residues" evidence="1">
    <location>
        <begin position="425"/>
        <end position="445"/>
    </location>
</feature>
<proteinExistence type="predicted"/>
<evidence type="ECO:0000313" key="3">
    <source>
        <dbReference type="Proteomes" id="UP000001876"/>
    </source>
</evidence>
<feature type="compositionally biased region" description="Low complexity" evidence="1">
    <location>
        <begin position="191"/>
        <end position="208"/>
    </location>
</feature>
<accession>C1MIB7</accession>
<dbReference type="EMBL" id="GG663735">
    <property type="protein sequence ID" value="EEH60352.1"/>
    <property type="molecule type" value="Genomic_DNA"/>
</dbReference>
<dbReference type="KEGG" id="mpp:MICPUCDRAFT_61588"/>
<dbReference type="Proteomes" id="UP000001876">
    <property type="component" value="Unassembled WGS sequence"/>
</dbReference>
<dbReference type="OMA" id="PHACKIA"/>
<dbReference type="RefSeq" id="XP_003055100.1">
    <property type="nucleotide sequence ID" value="XM_003055054.1"/>
</dbReference>
<feature type="region of interest" description="Disordered" evidence="1">
    <location>
        <begin position="373"/>
        <end position="455"/>
    </location>
</feature>
<organism evidence="3">
    <name type="scientific">Micromonas pusilla (strain CCMP1545)</name>
    <name type="common">Picoplanktonic green alga</name>
    <dbReference type="NCBI Taxonomy" id="564608"/>
    <lineage>
        <taxon>Eukaryota</taxon>
        <taxon>Viridiplantae</taxon>
        <taxon>Chlorophyta</taxon>
        <taxon>Mamiellophyceae</taxon>
        <taxon>Mamiellales</taxon>
        <taxon>Mamiellaceae</taxon>
        <taxon>Micromonas</taxon>
    </lineage>
</organism>